<gene>
    <name evidence="2" type="ORF">O0S08_31845</name>
</gene>
<feature type="region of interest" description="Disordered" evidence="1">
    <location>
        <begin position="89"/>
        <end position="124"/>
    </location>
</feature>
<dbReference type="EMBL" id="CP114040">
    <property type="protein sequence ID" value="WAS90805.1"/>
    <property type="molecule type" value="Genomic_DNA"/>
</dbReference>
<dbReference type="RefSeq" id="WP_269033132.1">
    <property type="nucleotide sequence ID" value="NZ_CP114040.1"/>
</dbReference>
<name>A0ABY7GV57_9BACT</name>
<evidence type="ECO:0008006" key="4">
    <source>
        <dbReference type="Google" id="ProtNLM"/>
    </source>
</evidence>
<keyword evidence="3" id="KW-1185">Reference proteome</keyword>
<sequence>MSFRSPRPSVRGFSSGALFATLALFFALYGTILNIAEASRALAASKESLANSKRVAVAALDHRRDPATHSRTRIARWCDAPDAAPATSSAAHLDCLGEPPRGAGRNVAIRTASYTPEDRGQRLR</sequence>
<protein>
    <recommendedName>
        <fullName evidence="4">Flp pilus-assembly TadG-like N-terminal domain-containing protein</fullName>
    </recommendedName>
</protein>
<dbReference type="Proteomes" id="UP001164459">
    <property type="component" value="Chromosome"/>
</dbReference>
<accession>A0ABY7GV57</accession>
<proteinExistence type="predicted"/>
<organism evidence="2 3">
    <name type="scientific">Nannocystis punicea</name>
    <dbReference type="NCBI Taxonomy" id="2995304"/>
    <lineage>
        <taxon>Bacteria</taxon>
        <taxon>Pseudomonadati</taxon>
        <taxon>Myxococcota</taxon>
        <taxon>Polyangia</taxon>
        <taxon>Nannocystales</taxon>
        <taxon>Nannocystaceae</taxon>
        <taxon>Nannocystis</taxon>
    </lineage>
</organism>
<evidence type="ECO:0000256" key="1">
    <source>
        <dbReference type="SAM" id="MobiDB-lite"/>
    </source>
</evidence>
<evidence type="ECO:0000313" key="3">
    <source>
        <dbReference type="Proteomes" id="UP001164459"/>
    </source>
</evidence>
<reference evidence="2" key="1">
    <citation type="submission" date="2022-11" db="EMBL/GenBank/DDBJ databases">
        <title>Minimal conservation of predation-associated metabolite biosynthetic gene clusters underscores biosynthetic potential of Myxococcota including descriptions for ten novel species: Archangium lansinium sp. nov., Myxococcus landrumus sp. nov., Nannocystis bai.</title>
        <authorList>
            <person name="Ahearne A."/>
            <person name="Stevens C."/>
            <person name="Dowd S."/>
        </authorList>
    </citation>
    <scope>NUCLEOTIDE SEQUENCE</scope>
    <source>
        <strain evidence="2">Fl3</strain>
    </source>
</reference>
<evidence type="ECO:0000313" key="2">
    <source>
        <dbReference type="EMBL" id="WAS90805.1"/>
    </source>
</evidence>